<evidence type="ECO:0000256" key="6">
    <source>
        <dbReference type="ARBA" id="ARBA00023125"/>
    </source>
</evidence>
<feature type="compositionally biased region" description="Pro residues" evidence="9">
    <location>
        <begin position="66"/>
        <end position="79"/>
    </location>
</feature>
<feature type="compositionally biased region" description="Low complexity" evidence="9">
    <location>
        <begin position="1"/>
        <end position="10"/>
    </location>
</feature>
<organism evidence="11 12">
    <name type="scientific">Trichonephila clavata</name>
    <name type="common">Joro spider</name>
    <name type="synonym">Nephila clavata</name>
    <dbReference type="NCBI Taxonomy" id="2740835"/>
    <lineage>
        <taxon>Eukaryota</taxon>
        <taxon>Metazoa</taxon>
        <taxon>Ecdysozoa</taxon>
        <taxon>Arthropoda</taxon>
        <taxon>Chelicerata</taxon>
        <taxon>Arachnida</taxon>
        <taxon>Araneae</taxon>
        <taxon>Araneomorphae</taxon>
        <taxon>Entelegynae</taxon>
        <taxon>Araneoidea</taxon>
        <taxon>Nephilidae</taxon>
        <taxon>Trichonephila</taxon>
    </lineage>
</organism>
<dbReference type="GO" id="GO:0005634">
    <property type="term" value="C:nucleus"/>
    <property type="evidence" value="ECO:0007669"/>
    <property type="project" value="UniProtKB-SubCell"/>
</dbReference>
<dbReference type="AlphaFoldDB" id="A0A8X6G3A7"/>
<keyword evidence="2" id="KW-0597">Phosphoprotein</keyword>
<dbReference type="GO" id="GO:0003677">
    <property type="term" value="F:DNA binding"/>
    <property type="evidence" value="ECO:0007669"/>
    <property type="project" value="UniProtKB-KW"/>
</dbReference>
<keyword evidence="6" id="KW-0238">DNA-binding</keyword>
<dbReference type="GO" id="GO:0006366">
    <property type="term" value="P:transcription by RNA polymerase II"/>
    <property type="evidence" value="ECO:0007669"/>
    <property type="project" value="InterPro"/>
</dbReference>
<evidence type="ECO:0000313" key="11">
    <source>
        <dbReference type="EMBL" id="GFQ95036.1"/>
    </source>
</evidence>
<dbReference type="GO" id="GO:0046872">
    <property type="term" value="F:metal ion binding"/>
    <property type="evidence" value="ECO:0007669"/>
    <property type="project" value="UniProtKB-KW"/>
</dbReference>
<evidence type="ECO:0000256" key="4">
    <source>
        <dbReference type="ARBA" id="ARBA00022737"/>
    </source>
</evidence>
<evidence type="ECO:0000313" key="12">
    <source>
        <dbReference type="Proteomes" id="UP000887116"/>
    </source>
</evidence>
<sequence length="518" mass="59549">MSTTKSSPPKTTEEPIDLSTPKMSGFNISEKRPSFHPYRLEKDDDVVCLREKIHNTEGEYSAASPPYTPSSPTYPPSSPSLPDIYRSTPMPKTPTPDVRASFPNYNLPDVRASFPNYNLIKTYFSSNFVQYIPQNDFGMGFPKYITYKMGNRKMTYYAEIYPHDAEGNEVILPKLGTLSWNYAKDEDGNAYYPTDKTGEEIVQGDYIYDEDGSFKYPLNREGMPKYEKDDTTHDEVYVIKMDLSINWGVDKNGNQRYAKKENGDEYYPINGEFIYDPSGSPQYARTREGNIIFPLDVERNESYLMDDGGSDVIYMGDVLLDRYAKTRSGEEIYPIQITHQIARRYKEVLLNEKYATTHLQEVKYPLDEYGNEYTLDIPIQIAGKEKDYFPRGYPITNDNWVIVPEVEGKEFISDQLLPKVQATNIIGKLYREGKHYRDYVTNVKSTRLSRAARQKYNIFPYVLGASNPPPLNNLLNPPPVPPNKPLPKVSQPLNWSLIGMVLIGFIYLLYQFFLKATK</sequence>
<evidence type="ECO:0000256" key="8">
    <source>
        <dbReference type="ARBA" id="ARBA00023242"/>
    </source>
</evidence>
<keyword evidence="5" id="KW-0862">Zinc</keyword>
<keyword evidence="10" id="KW-0472">Membrane</keyword>
<evidence type="ECO:0000256" key="5">
    <source>
        <dbReference type="ARBA" id="ARBA00022833"/>
    </source>
</evidence>
<dbReference type="OrthoDB" id="6429842at2759"/>
<keyword evidence="7" id="KW-0804">Transcription</keyword>
<proteinExistence type="predicted"/>
<keyword evidence="10" id="KW-1133">Transmembrane helix</keyword>
<feature type="region of interest" description="Disordered" evidence="9">
    <location>
        <begin position="57"/>
        <end position="79"/>
    </location>
</feature>
<dbReference type="EMBL" id="BMAO01034244">
    <property type="protein sequence ID" value="GFQ95036.1"/>
    <property type="molecule type" value="Genomic_DNA"/>
</dbReference>
<keyword evidence="12" id="KW-1185">Reference proteome</keyword>
<keyword evidence="8" id="KW-0539">Nucleus</keyword>
<gene>
    <name evidence="11" type="primary">AVEN_156285_1</name>
    <name evidence="11" type="ORF">TNCT_353811</name>
</gene>
<evidence type="ECO:0000256" key="1">
    <source>
        <dbReference type="ARBA" id="ARBA00004123"/>
    </source>
</evidence>
<evidence type="ECO:0000256" key="9">
    <source>
        <dbReference type="SAM" id="MobiDB-lite"/>
    </source>
</evidence>
<reference evidence="11" key="1">
    <citation type="submission" date="2020-07" db="EMBL/GenBank/DDBJ databases">
        <title>Multicomponent nature underlies the extraordinary mechanical properties of spider dragline silk.</title>
        <authorList>
            <person name="Kono N."/>
            <person name="Nakamura H."/>
            <person name="Mori M."/>
            <person name="Yoshida Y."/>
            <person name="Ohtoshi R."/>
            <person name="Malay A.D."/>
            <person name="Moran D.A.P."/>
            <person name="Tomita M."/>
            <person name="Numata K."/>
            <person name="Arakawa K."/>
        </authorList>
    </citation>
    <scope>NUCLEOTIDE SEQUENCE</scope>
</reference>
<keyword evidence="4" id="KW-0677">Repeat</keyword>
<evidence type="ECO:0000256" key="10">
    <source>
        <dbReference type="SAM" id="Phobius"/>
    </source>
</evidence>
<accession>A0A8X6G3A7</accession>
<dbReference type="PROSITE" id="PS00115">
    <property type="entry name" value="RNA_POL_II_REPEAT"/>
    <property type="match status" value="1"/>
</dbReference>
<evidence type="ECO:0000256" key="7">
    <source>
        <dbReference type="ARBA" id="ARBA00023163"/>
    </source>
</evidence>
<feature type="transmembrane region" description="Helical" evidence="10">
    <location>
        <begin position="493"/>
        <end position="513"/>
    </location>
</feature>
<comment type="subcellular location">
    <subcellularLocation>
        <location evidence="1">Nucleus</location>
    </subcellularLocation>
</comment>
<evidence type="ECO:0000256" key="3">
    <source>
        <dbReference type="ARBA" id="ARBA00022723"/>
    </source>
</evidence>
<evidence type="ECO:0000256" key="2">
    <source>
        <dbReference type="ARBA" id="ARBA00022553"/>
    </source>
</evidence>
<dbReference type="Proteomes" id="UP000887116">
    <property type="component" value="Unassembled WGS sequence"/>
</dbReference>
<name>A0A8X6G3A7_TRICU</name>
<keyword evidence="3" id="KW-0479">Metal-binding</keyword>
<keyword evidence="10" id="KW-0812">Transmembrane</keyword>
<protein>
    <submittedName>
        <fullName evidence="11">Uncharacterized protein</fullName>
    </submittedName>
</protein>
<dbReference type="InterPro" id="IPR000684">
    <property type="entry name" value="RNA_pol_II_repeat_euk"/>
</dbReference>
<feature type="region of interest" description="Disordered" evidence="9">
    <location>
        <begin position="1"/>
        <end position="37"/>
    </location>
</feature>
<comment type="caution">
    <text evidence="11">The sequence shown here is derived from an EMBL/GenBank/DDBJ whole genome shotgun (WGS) entry which is preliminary data.</text>
</comment>